<reference evidence="1" key="1">
    <citation type="submission" date="2022-08" db="EMBL/GenBank/DDBJ databases">
        <title>Genome Sequence of Lecanicillium fungicola.</title>
        <authorList>
            <person name="Buettner E."/>
        </authorList>
    </citation>
    <scope>NUCLEOTIDE SEQUENCE</scope>
    <source>
        <strain evidence="1">Babe33</strain>
    </source>
</reference>
<dbReference type="Proteomes" id="UP001143910">
    <property type="component" value="Unassembled WGS sequence"/>
</dbReference>
<comment type="caution">
    <text evidence="1">The sequence shown here is derived from an EMBL/GenBank/DDBJ whole genome shotgun (WGS) entry which is preliminary data.</text>
</comment>
<dbReference type="EMBL" id="JANJQO010001738">
    <property type="protein sequence ID" value="KAJ2969465.1"/>
    <property type="molecule type" value="Genomic_DNA"/>
</dbReference>
<evidence type="ECO:0000313" key="1">
    <source>
        <dbReference type="EMBL" id="KAJ2969465.1"/>
    </source>
</evidence>
<proteinExistence type="predicted"/>
<keyword evidence="2" id="KW-1185">Reference proteome</keyword>
<evidence type="ECO:0000313" key="2">
    <source>
        <dbReference type="Proteomes" id="UP001143910"/>
    </source>
</evidence>
<name>A0ACC1MR72_9HYPO</name>
<accession>A0ACC1MR72</accession>
<protein>
    <submittedName>
        <fullName evidence="1">Uncharacterized protein</fullName>
    </submittedName>
</protein>
<gene>
    <name evidence="1" type="ORF">NQ176_g8646</name>
</gene>
<organism evidence="1 2">
    <name type="scientific">Zarea fungicola</name>
    <dbReference type="NCBI Taxonomy" id="93591"/>
    <lineage>
        <taxon>Eukaryota</taxon>
        <taxon>Fungi</taxon>
        <taxon>Dikarya</taxon>
        <taxon>Ascomycota</taxon>
        <taxon>Pezizomycotina</taxon>
        <taxon>Sordariomycetes</taxon>
        <taxon>Hypocreomycetidae</taxon>
        <taxon>Hypocreales</taxon>
        <taxon>Cordycipitaceae</taxon>
        <taxon>Zarea</taxon>
    </lineage>
</organism>
<sequence>MPPTLRKRKAPEPVPAPAPKKAAASKPKKAAAPKKETVAKAETAAPAAGVAEAEEASVTAPTKTASKQIAVGDASGRGLQAGRE</sequence>